<dbReference type="EMBL" id="FRAU01000010">
    <property type="protein sequence ID" value="SHL01072.1"/>
    <property type="molecule type" value="Genomic_DNA"/>
</dbReference>
<evidence type="ECO:0000256" key="4">
    <source>
        <dbReference type="ARBA" id="ARBA00022475"/>
    </source>
</evidence>
<keyword evidence="4 10" id="KW-1003">Cell membrane</keyword>
<dbReference type="STRING" id="633813.SAMN04488087_2506"/>
<evidence type="ECO:0000313" key="12">
    <source>
        <dbReference type="EMBL" id="SHL01072.1"/>
    </source>
</evidence>
<dbReference type="Proteomes" id="UP000185812">
    <property type="component" value="Unassembled WGS sequence"/>
</dbReference>
<keyword evidence="5 10" id="KW-0145">Chemotaxis</keyword>
<accession>A0A1M6X4V4</accession>
<keyword evidence="7 10" id="KW-0283">Flagellar rotation</keyword>
<dbReference type="OrthoDB" id="9812383at2"/>
<dbReference type="GO" id="GO:0071978">
    <property type="term" value="P:bacterial-type flagellum-dependent swarming motility"/>
    <property type="evidence" value="ECO:0007669"/>
    <property type="project" value="TreeGrafter"/>
</dbReference>
<keyword evidence="8 10" id="KW-1133">Transmembrane helix</keyword>
<dbReference type="GO" id="GO:0009425">
    <property type="term" value="C:bacterial-type flagellum basal body"/>
    <property type="evidence" value="ECO:0007669"/>
    <property type="project" value="InterPro"/>
</dbReference>
<keyword evidence="6 10" id="KW-0812">Transmembrane</keyword>
<evidence type="ECO:0000256" key="6">
    <source>
        <dbReference type="ARBA" id="ARBA00022692"/>
    </source>
</evidence>
<keyword evidence="13" id="KW-1185">Reference proteome</keyword>
<evidence type="ECO:0000256" key="2">
    <source>
        <dbReference type="ARBA" id="ARBA00004162"/>
    </source>
</evidence>
<comment type="similarity">
    <text evidence="3 10">Belongs to the FliL family.</text>
</comment>
<comment type="subcellular location">
    <subcellularLocation>
        <location evidence="2">Cell membrane</location>
        <topology evidence="2">Single-pass membrane protein</topology>
    </subcellularLocation>
</comment>
<evidence type="ECO:0000256" key="7">
    <source>
        <dbReference type="ARBA" id="ARBA00022779"/>
    </source>
</evidence>
<dbReference type="Pfam" id="PF03748">
    <property type="entry name" value="FliL"/>
    <property type="match status" value="1"/>
</dbReference>
<keyword evidence="9 10" id="KW-0472">Membrane</keyword>
<evidence type="ECO:0000256" key="10">
    <source>
        <dbReference type="RuleBase" id="RU364125"/>
    </source>
</evidence>
<evidence type="ECO:0000256" key="9">
    <source>
        <dbReference type="ARBA" id="ARBA00023136"/>
    </source>
</evidence>
<dbReference type="PANTHER" id="PTHR35091:SF2">
    <property type="entry name" value="FLAGELLAR PROTEIN FLIL"/>
    <property type="match status" value="1"/>
</dbReference>
<comment type="function">
    <text evidence="1 10">Controls the rotational direction of flagella during chemotaxis.</text>
</comment>
<dbReference type="GO" id="GO:0005886">
    <property type="term" value="C:plasma membrane"/>
    <property type="evidence" value="ECO:0007669"/>
    <property type="project" value="UniProtKB-SubCell"/>
</dbReference>
<keyword evidence="12" id="KW-0282">Flagellum</keyword>
<name>A0A1M6X4V4_9BACT</name>
<dbReference type="PANTHER" id="PTHR35091">
    <property type="entry name" value="FLAGELLAR PROTEIN FLIL"/>
    <property type="match status" value="1"/>
</dbReference>
<dbReference type="GO" id="GO:0006935">
    <property type="term" value="P:chemotaxis"/>
    <property type="evidence" value="ECO:0007669"/>
    <property type="project" value="UniProtKB-KW"/>
</dbReference>
<feature type="compositionally biased region" description="Acidic residues" evidence="11">
    <location>
        <begin position="14"/>
        <end position="26"/>
    </location>
</feature>
<evidence type="ECO:0000256" key="1">
    <source>
        <dbReference type="ARBA" id="ARBA00002254"/>
    </source>
</evidence>
<evidence type="ECO:0000256" key="11">
    <source>
        <dbReference type="SAM" id="MobiDB-lite"/>
    </source>
</evidence>
<keyword evidence="12" id="KW-0966">Cell projection</keyword>
<dbReference type="AlphaFoldDB" id="A0A1M6X4V4"/>
<protein>
    <recommendedName>
        <fullName evidence="10">Flagellar protein FliL</fullName>
    </recommendedName>
</protein>
<feature type="compositionally biased region" description="Polar residues" evidence="11">
    <location>
        <begin position="1"/>
        <end position="10"/>
    </location>
</feature>
<dbReference type="RefSeq" id="WP_072716311.1">
    <property type="nucleotide sequence ID" value="NZ_FRAU01000010.1"/>
</dbReference>
<gene>
    <name evidence="12" type="ORF">SAMN04488087_2506</name>
</gene>
<feature type="region of interest" description="Disordered" evidence="11">
    <location>
        <begin position="1"/>
        <end position="30"/>
    </location>
</feature>
<proteinExistence type="inferred from homology"/>
<evidence type="ECO:0000256" key="8">
    <source>
        <dbReference type="ARBA" id="ARBA00022989"/>
    </source>
</evidence>
<evidence type="ECO:0000256" key="3">
    <source>
        <dbReference type="ARBA" id="ARBA00008281"/>
    </source>
</evidence>
<reference evidence="13" key="1">
    <citation type="submission" date="2016-11" db="EMBL/GenBank/DDBJ databases">
        <authorList>
            <person name="Varghese N."/>
            <person name="Submissions S."/>
        </authorList>
    </citation>
    <scope>NUCLEOTIDE SEQUENCE [LARGE SCALE GENOMIC DNA]</scope>
    <source>
        <strain evidence="13">DSM 22212</strain>
    </source>
</reference>
<evidence type="ECO:0000313" key="13">
    <source>
        <dbReference type="Proteomes" id="UP000185812"/>
    </source>
</evidence>
<sequence>MAERAQQSVPETPDTPDEEVTQEEQEAQNTGGRRLLGRLLLVALTLGPTAAGAWLAYFYYPTLVQAAEQFSGTDDDTEEEARPVEYGQFMELQGFIINPAGTDGTRYLMVNLGLESAEGSVLEELKEKEVVVRDTVLKLLSQRTVEELADISLRAQLKQELRDAVNGVLRKGKIDRVYFTQYVLQ</sequence>
<dbReference type="InterPro" id="IPR005503">
    <property type="entry name" value="FliL"/>
</dbReference>
<evidence type="ECO:0000256" key="5">
    <source>
        <dbReference type="ARBA" id="ARBA00022500"/>
    </source>
</evidence>
<feature type="transmembrane region" description="Helical" evidence="10">
    <location>
        <begin position="39"/>
        <end position="60"/>
    </location>
</feature>
<keyword evidence="12" id="KW-0969">Cilium</keyword>
<organism evidence="12 13">
    <name type="scientific">Rhodothermus profundi</name>
    <dbReference type="NCBI Taxonomy" id="633813"/>
    <lineage>
        <taxon>Bacteria</taxon>
        <taxon>Pseudomonadati</taxon>
        <taxon>Rhodothermota</taxon>
        <taxon>Rhodothermia</taxon>
        <taxon>Rhodothermales</taxon>
        <taxon>Rhodothermaceae</taxon>
        <taxon>Rhodothermus</taxon>
    </lineage>
</organism>